<dbReference type="EMBL" id="JAHXRI010000010">
    <property type="protein sequence ID" value="MBZ1351182.1"/>
    <property type="molecule type" value="Genomic_DNA"/>
</dbReference>
<dbReference type="RefSeq" id="WP_259661598.1">
    <property type="nucleotide sequence ID" value="NZ_JAHXRI010000010.1"/>
</dbReference>
<keyword evidence="2" id="KW-1185">Reference proteome</keyword>
<protein>
    <recommendedName>
        <fullName evidence="3">VacJ</fullName>
    </recommendedName>
</protein>
<comment type="caution">
    <text evidence="1">The sequence shown here is derived from an EMBL/GenBank/DDBJ whole genome shotgun (WGS) entry which is preliminary data.</text>
</comment>
<evidence type="ECO:0008006" key="3">
    <source>
        <dbReference type="Google" id="ProtNLM"/>
    </source>
</evidence>
<name>A0A953N958_9BURK</name>
<reference evidence="1" key="1">
    <citation type="submission" date="2021-07" db="EMBL/GenBank/DDBJ databases">
        <title>New genus and species of the family Alcaligenaceae.</title>
        <authorList>
            <person name="Hahn M.W."/>
        </authorList>
    </citation>
    <scope>NUCLEOTIDE SEQUENCE</scope>
    <source>
        <strain evidence="1">LF4-65</strain>
    </source>
</reference>
<sequence length="122" mass="14803">MKRALINRNLIVLLPKQPALDWILRVDPEPMTYLTLDAFRQEQDAFLIPEGKVETPEAAQRWAERRWDAIFTQFLFSWFMDESMWPERRTLGMFRQWFEVQYHSMVWDVSGDPIVHDDWEEV</sequence>
<evidence type="ECO:0000313" key="1">
    <source>
        <dbReference type="EMBL" id="MBZ1351182.1"/>
    </source>
</evidence>
<gene>
    <name evidence="1" type="ORF">KZZ10_11040</name>
</gene>
<dbReference type="Proteomes" id="UP000739565">
    <property type="component" value="Unassembled WGS sequence"/>
</dbReference>
<dbReference type="AlphaFoldDB" id="A0A953N958"/>
<accession>A0A953N958</accession>
<organism evidence="1 2">
    <name type="scientific">Zwartia hollandica</name>
    <dbReference type="NCBI Taxonomy" id="324606"/>
    <lineage>
        <taxon>Bacteria</taxon>
        <taxon>Pseudomonadati</taxon>
        <taxon>Pseudomonadota</taxon>
        <taxon>Betaproteobacteria</taxon>
        <taxon>Burkholderiales</taxon>
        <taxon>Alcaligenaceae</taxon>
        <taxon>Zwartia</taxon>
    </lineage>
</organism>
<proteinExistence type="predicted"/>
<evidence type="ECO:0000313" key="2">
    <source>
        <dbReference type="Proteomes" id="UP000739565"/>
    </source>
</evidence>